<evidence type="ECO:0000313" key="1">
    <source>
        <dbReference type="EMBL" id="SOQ48442.1"/>
    </source>
</evidence>
<dbReference type="EMBL" id="ODYU01006519">
    <property type="protein sequence ID" value="SOQ48442.1"/>
    <property type="molecule type" value="Genomic_DNA"/>
</dbReference>
<organism evidence="1">
    <name type="scientific">Spodoptera frugiperda</name>
    <name type="common">Fall armyworm</name>
    <dbReference type="NCBI Taxonomy" id="7108"/>
    <lineage>
        <taxon>Eukaryota</taxon>
        <taxon>Metazoa</taxon>
        <taxon>Ecdysozoa</taxon>
        <taxon>Arthropoda</taxon>
        <taxon>Hexapoda</taxon>
        <taxon>Insecta</taxon>
        <taxon>Pterygota</taxon>
        <taxon>Neoptera</taxon>
        <taxon>Endopterygota</taxon>
        <taxon>Lepidoptera</taxon>
        <taxon>Glossata</taxon>
        <taxon>Ditrysia</taxon>
        <taxon>Noctuoidea</taxon>
        <taxon>Noctuidae</taxon>
        <taxon>Amphipyrinae</taxon>
        <taxon>Spodoptera</taxon>
    </lineage>
</organism>
<protein>
    <submittedName>
        <fullName evidence="1">SFRICE_007144</fullName>
    </submittedName>
</protein>
<name>A0A2H1W6J4_SPOFR</name>
<gene>
    <name evidence="1" type="ORF">SFRICE_007144</name>
</gene>
<dbReference type="Gene3D" id="3.40.630.30">
    <property type="match status" value="1"/>
</dbReference>
<dbReference type="AlphaFoldDB" id="A0A2H1W6J4"/>
<accession>A0A2H1W6J4</accession>
<proteinExistence type="predicted"/>
<sequence length="233" mass="26438">MSAPKVWSKFSVNKGGDTINLRVVDMPESLTEEVLTSYINYFMKEDSMCKAAGVLKNPEAIEELRGTMLEFAKDEGFHGVICCLDNGDGPIKEFIGASMMTLESKQESMPEFKLKTEELNKMYDIYFGLEAYYDEAKELGLDSYFSDRGLFVHSEYRNLGIEQELFKVRRLICKERGISSVGAWMTTQDLEKAAEGDGWEVGCEVKYEELGQKYGVNLEADTASLKYMFARTK</sequence>
<reference evidence="1" key="1">
    <citation type="submission" date="2016-07" db="EMBL/GenBank/DDBJ databases">
        <authorList>
            <person name="Bretaudeau A."/>
        </authorList>
    </citation>
    <scope>NUCLEOTIDE SEQUENCE</scope>
    <source>
        <strain evidence="1">Rice</strain>
        <tissue evidence="1">Whole body</tissue>
    </source>
</reference>